<dbReference type="Pfam" id="PF00400">
    <property type="entry name" value="WD40"/>
    <property type="match status" value="3"/>
</dbReference>
<dbReference type="SUPFAM" id="SSF50978">
    <property type="entry name" value="WD40 repeat-like"/>
    <property type="match status" value="1"/>
</dbReference>
<evidence type="ECO:0000256" key="3">
    <source>
        <dbReference type="ARBA" id="ARBA00022786"/>
    </source>
</evidence>
<feature type="repeat" description="WD" evidence="4">
    <location>
        <begin position="40"/>
        <end position="72"/>
    </location>
</feature>
<dbReference type="Gene3D" id="2.130.10.10">
    <property type="entry name" value="YVTN repeat-like/Quinoprotein amine dehydrogenase"/>
    <property type="match status" value="3"/>
</dbReference>
<dbReference type="PANTHER" id="PTHR15622">
    <property type="entry name" value="WD40 REPEAT PROTEIN"/>
    <property type="match status" value="1"/>
</dbReference>
<keyword evidence="3" id="KW-0833">Ubl conjugation pathway</keyword>
<dbReference type="InterPro" id="IPR019775">
    <property type="entry name" value="WD40_repeat_CS"/>
</dbReference>
<dbReference type="SMART" id="SM00320">
    <property type="entry name" value="WD40"/>
    <property type="match status" value="4"/>
</dbReference>
<proteinExistence type="predicted"/>
<keyword evidence="2" id="KW-0677">Repeat</keyword>
<dbReference type="PANTHER" id="PTHR15622:SF2">
    <property type="entry name" value="U4_U6 SMALL NUCLEAR RIBONUCLEOPROTEIN PRP4"/>
    <property type="match status" value="1"/>
</dbReference>
<dbReference type="InterPro" id="IPR001680">
    <property type="entry name" value="WD40_rpt"/>
</dbReference>
<feature type="repeat" description="WD" evidence="4">
    <location>
        <begin position="278"/>
        <end position="298"/>
    </location>
</feature>
<protein>
    <submittedName>
        <fullName evidence="5">WD40 repeat-like protein</fullName>
    </submittedName>
</protein>
<evidence type="ECO:0000313" key="6">
    <source>
        <dbReference type="Proteomes" id="UP000292082"/>
    </source>
</evidence>
<dbReference type="GO" id="GO:0000209">
    <property type="term" value="P:protein polyubiquitination"/>
    <property type="evidence" value="ECO:0007669"/>
    <property type="project" value="TreeGrafter"/>
</dbReference>
<keyword evidence="6" id="KW-1185">Reference proteome</keyword>
<accession>A0A4Q9PQP7</accession>
<dbReference type="PROSITE" id="PS50082">
    <property type="entry name" value="WD_REPEATS_2"/>
    <property type="match status" value="2"/>
</dbReference>
<dbReference type="STRING" id="114155.A0A4Q9PQP7"/>
<reference evidence="5 6" key="1">
    <citation type="submission" date="2019-01" db="EMBL/GenBank/DDBJ databases">
        <title>Draft genome sequences of three monokaryotic isolates of the white-rot basidiomycete fungus Dichomitus squalens.</title>
        <authorList>
            <consortium name="DOE Joint Genome Institute"/>
            <person name="Lopez S.C."/>
            <person name="Andreopoulos B."/>
            <person name="Pangilinan J."/>
            <person name="Lipzen A."/>
            <person name="Riley R."/>
            <person name="Ahrendt S."/>
            <person name="Ng V."/>
            <person name="Barry K."/>
            <person name="Daum C."/>
            <person name="Grigoriev I.V."/>
            <person name="Hilden K.S."/>
            <person name="Makela M.R."/>
            <person name="de Vries R.P."/>
        </authorList>
    </citation>
    <scope>NUCLEOTIDE SEQUENCE [LARGE SCALE GENOMIC DNA]</scope>
    <source>
        <strain evidence="5 6">CBS 464.89</strain>
    </source>
</reference>
<dbReference type="Proteomes" id="UP000292082">
    <property type="component" value="Unassembled WGS sequence"/>
</dbReference>
<evidence type="ECO:0000256" key="1">
    <source>
        <dbReference type="ARBA" id="ARBA00022574"/>
    </source>
</evidence>
<organism evidence="5 6">
    <name type="scientific">Dichomitus squalens</name>
    <dbReference type="NCBI Taxonomy" id="114155"/>
    <lineage>
        <taxon>Eukaryota</taxon>
        <taxon>Fungi</taxon>
        <taxon>Dikarya</taxon>
        <taxon>Basidiomycota</taxon>
        <taxon>Agaricomycotina</taxon>
        <taxon>Agaricomycetes</taxon>
        <taxon>Polyporales</taxon>
        <taxon>Polyporaceae</taxon>
        <taxon>Dichomitus</taxon>
    </lineage>
</organism>
<name>A0A4Q9PQP7_9APHY</name>
<gene>
    <name evidence="5" type="ORF">BD310DRAFT_882196</name>
</gene>
<sequence>MAISPDSQWISTGGGGVVIMLWRASDGVVVHDWAAHHCNSLAFSPDSHQLASCGTDGRVHVWDVVNGQHLASLGYPAVESSENRSGIVSDVDTMCAWSPDGAQFVEASSPWLGAGTVRVWDAHTFQQISTITGFPGRTTPVASLPDTWWWAVFAFGRPRMLGALTTSGAPSSQRKYGPFTIVACAYDPSSSRVATGTGNGEVCIWSPHDVDWSELVLHPAGERGASTEMSVEFSPDGRLLLSVSKFAGGVVIWDSHSGCRLRSLEPDEDEPRFSSACFSPDGKHVATGSLDGVIRFWSTVDLAVAGALAEHSSEIDRMVFAPNGEFLSDEAHLHYDVFKTPARRKSAVDDKKDVVRHTYLQRPGMRCLCGMGERTEYGISHVFSSIVTTSADAMDEYEYHHAPEELRSVAAVRLEILCTSPDTQPVVGVRNVGLACDHRGG</sequence>
<keyword evidence="1 4" id="KW-0853">WD repeat</keyword>
<dbReference type="PROSITE" id="PS00678">
    <property type="entry name" value="WD_REPEATS_1"/>
    <property type="match status" value="1"/>
</dbReference>
<evidence type="ECO:0000256" key="4">
    <source>
        <dbReference type="PROSITE-ProRule" id="PRU00221"/>
    </source>
</evidence>
<evidence type="ECO:0000313" key="5">
    <source>
        <dbReference type="EMBL" id="TBU56605.1"/>
    </source>
</evidence>
<dbReference type="InterPro" id="IPR051983">
    <property type="entry name" value="WSB_SOCS-box_domain"/>
</dbReference>
<dbReference type="AlphaFoldDB" id="A0A4Q9PQP7"/>
<dbReference type="EMBL" id="ML145148">
    <property type="protein sequence ID" value="TBU56605.1"/>
    <property type="molecule type" value="Genomic_DNA"/>
</dbReference>
<evidence type="ECO:0000256" key="2">
    <source>
        <dbReference type="ARBA" id="ARBA00022737"/>
    </source>
</evidence>
<dbReference type="InterPro" id="IPR015943">
    <property type="entry name" value="WD40/YVTN_repeat-like_dom_sf"/>
</dbReference>
<dbReference type="InterPro" id="IPR036322">
    <property type="entry name" value="WD40_repeat_dom_sf"/>
</dbReference>